<evidence type="ECO:0000313" key="3">
    <source>
        <dbReference type="WBParaSite" id="HNAJ_0000362501-mRNA-1"/>
    </source>
</evidence>
<dbReference type="Proteomes" id="UP000278807">
    <property type="component" value="Unassembled WGS sequence"/>
</dbReference>
<dbReference type="WBParaSite" id="HNAJ_0000362501-mRNA-1">
    <property type="protein sequence ID" value="HNAJ_0000362501-mRNA-1"/>
    <property type="gene ID" value="HNAJ_0000362501"/>
</dbReference>
<reference evidence="1 2" key="2">
    <citation type="submission" date="2018-11" db="EMBL/GenBank/DDBJ databases">
        <authorList>
            <consortium name="Pathogen Informatics"/>
        </authorList>
    </citation>
    <scope>NUCLEOTIDE SEQUENCE [LARGE SCALE GENOMIC DNA]</scope>
</reference>
<protein>
    <submittedName>
        <fullName evidence="3">Arrestin_N domain-containing protein</fullName>
    </submittedName>
</protein>
<evidence type="ECO:0000313" key="1">
    <source>
        <dbReference type="EMBL" id="VDN99482.1"/>
    </source>
</evidence>
<dbReference type="AlphaFoldDB" id="A0A0R3T986"/>
<gene>
    <name evidence="1" type="ORF">HNAJ_LOCUS3623</name>
</gene>
<evidence type="ECO:0000313" key="2">
    <source>
        <dbReference type="Proteomes" id="UP000278807"/>
    </source>
</evidence>
<sequence length="212" mass="23990">MYDCIKIPKSAVGRLYMSLRLQSSENSDASILLKIHIKEVKYLPLNQSSGSSFLKPNRYYVEAELKAVGPKPPTSSFFPPYALNSESRMQGFRYLLHSLYDGIGSVRTDIAEGFHSVHFDQTLILQVPKLTFGLSDETHSNGKADAQKQYELHMTLFHCGHSDWYRRDTALGSSPIALSSQLLQNLSSNIKQDLIIDLFPTEEEQGRQNRFS</sequence>
<keyword evidence="2" id="KW-1185">Reference proteome</keyword>
<name>A0A0R3T986_RODNA</name>
<reference evidence="3" key="1">
    <citation type="submission" date="2017-02" db="UniProtKB">
        <authorList>
            <consortium name="WormBaseParasite"/>
        </authorList>
    </citation>
    <scope>IDENTIFICATION</scope>
</reference>
<proteinExistence type="predicted"/>
<organism evidence="3">
    <name type="scientific">Rodentolepis nana</name>
    <name type="common">Dwarf tapeworm</name>
    <name type="synonym">Hymenolepis nana</name>
    <dbReference type="NCBI Taxonomy" id="102285"/>
    <lineage>
        <taxon>Eukaryota</taxon>
        <taxon>Metazoa</taxon>
        <taxon>Spiralia</taxon>
        <taxon>Lophotrochozoa</taxon>
        <taxon>Platyhelminthes</taxon>
        <taxon>Cestoda</taxon>
        <taxon>Eucestoda</taxon>
        <taxon>Cyclophyllidea</taxon>
        <taxon>Hymenolepididae</taxon>
        <taxon>Rodentolepis</taxon>
    </lineage>
</organism>
<dbReference type="EMBL" id="UZAE01002176">
    <property type="protein sequence ID" value="VDN99482.1"/>
    <property type="molecule type" value="Genomic_DNA"/>
</dbReference>
<accession>A0A0R3T986</accession>